<evidence type="ECO:0000256" key="2">
    <source>
        <dbReference type="ARBA" id="ARBA00022695"/>
    </source>
</evidence>
<keyword evidence="13" id="KW-0511">Multifunctional enzyme</keyword>
<dbReference type="AlphaFoldDB" id="A0A9Q3IDM4"/>
<evidence type="ECO:0000256" key="5">
    <source>
        <dbReference type="ARBA" id="ARBA00022759"/>
    </source>
</evidence>
<dbReference type="GO" id="GO:0032196">
    <property type="term" value="P:transposition"/>
    <property type="evidence" value="ECO:0007669"/>
    <property type="project" value="UniProtKB-KW"/>
</dbReference>
<comment type="caution">
    <text evidence="18">The sequence shown here is derived from an EMBL/GenBank/DDBJ whole genome shotgun (WGS) entry which is preliminary data.</text>
</comment>
<dbReference type="InterPro" id="IPR043502">
    <property type="entry name" value="DNA/RNA_pol_sf"/>
</dbReference>
<keyword evidence="9" id="KW-0229">DNA integration</keyword>
<dbReference type="PANTHER" id="PTHR42648">
    <property type="entry name" value="TRANSPOSASE, PUTATIVE-RELATED"/>
    <property type="match status" value="1"/>
</dbReference>
<keyword evidence="3" id="KW-0540">Nuclease</keyword>
<dbReference type="EMBL" id="AVOT02042234">
    <property type="protein sequence ID" value="MBW0537623.1"/>
    <property type="molecule type" value="Genomic_DNA"/>
</dbReference>
<gene>
    <name evidence="18" type="ORF">O181_077338</name>
</gene>
<evidence type="ECO:0000313" key="18">
    <source>
        <dbReference type="EMBL" id="MBW0537623.1"/>
    </source>
</evidence>
<reference evidence="18" key="1">
    <citation type="submission" date="2021-03" db="EMBL/GenBank/DDBJ databases">
        <title>Draft genome sequence of rust myrtle Austropuccinia psidii MF-1, a brazilian biotype.</title>
        <authorList>
            <person name="Quecine M.C."/>
            <person name="Pachon D.M.R."/>
            <person name="Bonatelli M.L."/>
            <person name="Correr F.H."/>
            <person name="Franceschini L.M."/>
            <person name="Leite T.F."/>
            <person name="Margarido G.R.A."/>
            <person name="Almeida C.A."/>
            <person name="Ferrarezi J.A."/>
            <person name="Labate C.A."/>
        </authorList>
    </citation>
    <scope>NUCLEOTIDE SEQUENCE</scope>
    <source>
        <strain evidence="18">MF-1</strain>
    </source>
</reference>
<keyword evidence="4" id="KW-0479">Metal-binding</keyword>
<dbReference type="CDD" id="cd09272">
    <property type="entry name" value="RNase_HI_RT_Ty1"/>
    <property type="match status" value="1"/>
</dbReference>
<proteinExistence type="predicted"/>
<dbReference type="GO" id="GO:0046872">
    <property type="term" value="F:metal ion binding"/>
    <property type="evidence" value="ECO:0007669"/>
    <property type="project" value="UniProtKB-KW"/>
</dbReference>
<feature type="non-terminal residue" evidence="18">
    <location>
        <position position="829"/>
    </location>
</feature>
<dbReference type="InterPro" id="IPR036397">
    <property type="entry name" value="RNaseH_sf"/>
</dbReference>
<keyword evidence="1" id="KW-0815">Transposition</keyword>
<evidence type="ECO:0000259" key="17">
    <source>
        <dbReference type="PROSITE" id="PS50994"/>
    </source>
</evidence>
<keyword evidence="11" id="KW-0239">DNA-directed DNA polymerase</keyword>
<dbReference type="InterPro" id="IPR012337">
    <property type="entry name" value="RNaseH-like_sf"/>
</dbReference>
<dbReference type="SUPFAM" id="SSF56672">
    <property type="entry name" value="DNA/RNA polymerases"/>
    <property type="match status" value="1"/>
</dbReference>
<dbReference type="SUPFAM" id="SSF53098">
    <property type="entry name" value="Ribonuclease H-like"/>
    <property type="match status" value="1"/>
</dbReference>
<evidence type="ECO:0000313" key="19">
    <source>
        <dbReference type="Proteomes" id="UP000765509"/>
    </source>
</evidence>
<keyword evidence="2" id="KW-0548">Nucleotidyltransferase</keyword>
<dbReference type="PROSITE" id="PS50994">
    <property type="entry name" value="INTEGRASE"/>
    <property type="match status" value="1"/>
</dbReference>
<keyword evidence="6" id="KW-0378">Hydrolase</keyword>
<feature type="compositionally biased region" description="Acidic residues" evidence="16">
    <location>
        <begin position="263"/>
        <end position="281"/>
    </location>
</feature>
<organism evidence="18 19">
    <name type="scientific">Austropuccinia psidii MF-1</name>
    <dbReference type="NCBI Taxonomy" id="1389203"/>
    <lineage>
        <taxon>Eukaryota</taxon>
        <taxon>Fungi</taxon>
        <taxon>Dikarya</taxon>
        <taxon>Basidiomycota</taxon>
        <taxon>Pucciniomycotina</taxon>
        <taxon>Pucciniomycetes</taxon>
        <taxon>Pucciniales</taxon>
        <taxon>Sphaerophragmiaceae</taxon>
        <taxon>Austropuccinia</taxon>
    </lineage>
</organism>
<dbReference type="GO" id="GO:0005634">
    <property type="term" value="C:nucleus"/>
    <property type="evidence" value="ECO:0007669"/>
    <property type="project" value="UniProtKB-ARBA"/>
</dbReference>
<dbReference type="Proteomes" id="UP000765509">
    <property type="component" value="Unassembled WGS sequence"/>
</dbReference>
<keyword evidence="8" id="KW-0694">RNA-binding</keyword>
<evidence type="ECO:0000256" key="10">
    <source>
        <dbReference type="ARBA" id="ARBA00022918"/>
    </source>
</evidence>
<evidence type="ECO:0000256" key="6">
    <source>
        <dbReference type="ARBA" id="ARBA00022801"/>
    </source>
</evidence>
<dbReference type="GO" id="GO:0016787">
    <property type="term" value="F:hydrolase activity"/>
    <property type="evidence" value="ECO:0007669"/>
    <property type="project" value="UniProtKB-KW"/>
</dbReference>
<dbReference type="InterPro" id="IPR013103">
    <property type="entry name" value="RVT_2"/>
</dbReference>
<evidence type="ECO:0000256" key="11">
    <source>
        <dbReference type="ARBA" id="ARBA00022932"/>
    </source>
</evidence>
<dbReference type="InterPro" id="IPR001584">
    <property type="entry name" value="Integrase_cat-core"/>
</dbReference>
<evidence type="ECO:0000256" key="9">
    <source>
        <dbReference type="ARBA" id="ARBA00022908"/>
    </source>
</evidence>
<evidence type="ECO:0000256" key="15">
    <source>
        <dbReference type="ARBA" id="ARBA00049244"/>
    </source>
</evidence>
<keyword evidence="19" id="KW-1185">Reference proteome</keyword>
<dbReference type="GO" id="GO:0006310">
    <property type="term" value="P:DNA recombination"/>
    <property type="evidence" value="ECO:0007669"/>
    <property type="project" value="UniProtKB-KW"/>
</dbReference>
<feature type="domain" description="Integrase catalytic" evidence="17">
    <location>
        <begin position="1"/>
        <end position="163"/>
    </location>
</feature>
<dbReference type="GO" id="GO:0015074">
    <property type="term" value="P:DNA integration"/>
    <property type="evidence" value="ECO:0007669"/>
    <property type="project" value="UniProtKB-KW"/>
</dbReference>
<keyword evidence="7" id="KW-0460">Magnesium</keyword>
<keyword evidence="10" id="KW-0695">RNA-directed DNA polymerase</keyword>
<dbReference type="Pfam" id="PF07727">
    <property type="entry name" value="RVT_2"/>
    <property type="match status" value="1"/>
</dbReference>
<evidence type="ECO:0000256" key="16">
    <source>
        <dbReference type="SAM" id="MobiDB-lite"/>
    </source>
</evidence>
<dbReference type="GO" id="GO:0004519">
    <property type="term" value="F:endonuclease activity"/>
    <property type="evidence" value="ECO:0007669"/>
    <property type="project" value="UniProtKB-KW"/>
</dbReference>
<evidence type="ECO:0000256" key="12">
    <source>
        <dbReference type="ARBA" id="ARBA00023172"/>
    </source>
</evidence>
<dbReference type="GO" id="GO:0003964">
    <property type="term" value="F:RNA-directed DNA polymerase activity"/>
    <property type="evidence" value="ECO:0007669"/>
    <property type="project" value="UniProtKB-KW"/>
</dbReference>
<keyword evidence="12" id="KW-0233">DNA recombination</keyword>
<comment type="catalytic activity">
    <reaction evidence="14">
        <text>DNA(n) + a 2'-deoxyribonucleoside 5'-triphosphate = DNA(n+1) + diphosphate</text>
        <dbReference type="Rhea" id="RHEA:22508"/>
        <dbReference type="Rhea" id="RHEA-COMP:17339"/>
        <dbReference type="Rhea" id="RHEA-COMP:17340"/>
        <dbReference type="ChEBI" id="CHEBI:33019"/>
        <dbReference type="ChEBI" id="CHEBI:61560"/>
        <dbReference type="ChEBI" id="CHEBI:173112"/>
        <dbReference type="EC" id="2.7.7.49"/>
    </reaction>
</comment>
<sequence length="829" mass="95152">MKKLVKTTEISSLCNECIKAGSRYFLIIIDQMSGFITTKFLKNKDDCFNHFRNFKILAKNTLEKKIKNILTDGGGEFVNKSFKNLCTESGINHIISPPYTPQHNPFAERGNRSVLEKARCILLQSKLPIKFWAEALSTATFLCNLIPKHEDQKTPYEIWHNSKPPLHKLKPFGCKAWLKIPTNYISNKFASKAWDGIFLGYENEASSYRILRISDQKIIISRHVVFDEETFPSLISQKQFTEDIIRIFPNPIQTTEESPIDPNTEEDSSSIESNSVEDENEDTYVDALEHQPKRIRVIGPRHPTLISSEIDSNNILPFSRRQTRTNLANLNEDPKTFSEAMISPNKEDWNLAIKKELQNFEKLDVWTLRDKKVNDHPITSTWVFKRKINNSGKTIEYKARLCTHGFHQIAGLDYQSTFAPTGRLSSLRALISFAAINNYKFHQMDVRSAFLYAPLQEEICLEIPQGVPANKEKQVLQLNKALYGLKQASLAWYKHLSNWLISSNFQCSLTDPCVFWKKDKNPIWIYVHVDDLAIFGPNLEEFKKEIKKEFDMKDIGKANLLLGIKINHLDDGFSLNQEHYINKLANKYGIKNLTPSNTPLKPHLQLSNSSNSEHEDFNSLNINYRSAIGSLNYISSNTQPDITFAVSHLSQFLEKPGIQHWNACLQVFRYLYHSKNLCLTFKNNGFHHIKTYADADWGNSPIDRRSISGFTVSINLHLISWRSKKQQTVSHSTTEAEYKSLSDAAKETTWLINLINELQLMTSSLNPLLLNDNKGAIDLALNHANHSSFKTKHMDIKFHFIRELLKKGIMLLKYVPTTAMNADFLTKSV</sequence>
<evidence type="ECO:0000256" key="8">
    <source>
        <dbReference type="ARBA" id="ARBA00022884"/>
    </source>
</evidence>
<name>A0A9Q3IDM4_9BASI</name>
<keyword evidence="11" id="KW-0808">Transferase</keyword>
<dbReference type="GO" id="GO:0003887">
    <property type="term" value="F:DNA-directed DNA polymerase activity"/>
    <property type="evidence" value="ECO:0007669"/>
    <property type="project" value="UniProtKB-KW"/>
</dbReference>
<evidence type="ECO:0000256" key="4">
    <source>
        <dbReference type="ARBA" id="ARBA00022723"/>
    </source>
</evidence>
<dbReference type="PANTHER" id="PTHR42648:SF11">
    <property type="entry name" value="TRANSPOSON TY4-P GAG-POL POLYPROTEIN"/>
    <property type="match status" value="1"/>
</dbReference>
<dbReference type="GO" id="GO:0003723">
    <property type="term" value="F:RNA binding"/>
    <property type="evidence" value="ECO:0007669"/>
    <property type="project" value="UniProtKB-KW"/>
</dbReference>
<evidence type="ECO:0000256" key="13">
    <source>
        <dbReference type="ARBA" id="ARBA00023268"/>
    </source>
</evidence>
<evidence type="ECO:0000256" key="7">
    <source>
        <dbReference type="ARBA" id="ARBA00022842"/>
    </source>
</evidence>
<accession>A0A9Q3IDM4</accession>
<dbReference type="Pfam" id="PF25597">
    <property type="entry name" value="SH3_retrovirus"/>
    <property type="match status" value="1"/>
</dbReference>
<dbReference type="OrthoDB" id="2742630at2759"/>
<keyword evidence="5" id="KW-0255">Endonuclease</keyword>
<feature type="region of interest" description="Disordered" evidence="16">
    <location>
        <begin position="251"/>
        <end position="281"/>
    </location>
</feature>
<dbReference type="InterPro" id="IPR039537">
    <property type="entry name" value="Retrotran_Ty1/copia-like"/>
</dbReference>
<protein>
    <recommendedName>
        <fullName evidence="17">Integrase catalytic domain-containing protein</fullName>
    </recommendedName>
</protein>
<dbReference type="InterPro" id="IPR057670">
    <property type="entry name" value="SH3_retrovirus"/>
</dbReference>
<evidence type="ECO:0000256" key="3">
    <source>
        <dbReference type="ARBA" id="ARBA00022722"/>
    </source>
</evidence>
<evidence type="ECO:0000256" key="14">
    <source>
        <dbReference type="ARBA" id="ARBA00048173"/>
    </source>
</evidence>
<comment type="catalytic activity">
    <reaction evidence="15">
        <text>DNA(n) + a 2'-deoxyribonucleoside 5'-triphosphate = DNA(n+1) + diphosphate</text>
        <dbReference type="Rhea" id="RHEA:22508"/>
        <dbReference type="Rhea" id="RHEA-COMP:17339"/>
        <dbReference type="Rhea" id="RHEA-COMP:17340"/>
        <dbReference type="ChEBI" id="CHEBI:33019"/>
        <dbReference type="ChEBI" id="CHEBI:61560"/>
        <dbReference type="ChEBI" id="CHEBI:173112"/>
        <dbReference type="EC" id="2.7.7.7"/>
    </reaction>
</comment>
<dbReference type="Gene3D" id="3.30.420.10">
    <property type="entry name" value="Ribonuclease H-like superfamily/Ribonuclease H"/>
    <property type="match status" value="1"/>
</dbReference>
<evidence type="ECO:0000256" key="1">
    <source>
        <dbReference type="ARBA" id="ARBA00022578"/>
    </source>
</evidence>